<organism evidence="2">
    <name type="scientific">Cupriavidus oxalaticus</name>
    <dbReference type="NCBI Taxonomy" id="96344"/>
    <lineage>
        <taxon>Bacteria</taxon>
        <taxon>Pseudomonadati</taxon>
        <taxon>Pseudomonadota</taxon>
        <taxon>Betaproteobacteria</taxon>
        <taxon>Burkholderiales</taxon>
        <taxon>Burkholderiaceae</taxon>
        <taxon>Cupriavidus</taxon>
    </lineage>
</organism>
<evidence type="ECO:0000313" key="3">
    <source>
        <dbReference type="Proteomes" id="UP000623307"/>
    </source>
</evidence>
<gene>
    <name evidence="2" type="ORF">CO2235_90266</name>
    <name evidence="1" type="ORF">JTE92_18375</name>
</gene>
<dbReference type="OrthoDB" id="6157741at2"/>
<dbReference type="Proteomes" id="UP000623307">
    <property type="component" value="Chromosome 2"/>
</dbReference>
<reference evidence="1 3" key="2">
    <citation type="submission" date="2021-02" db="EMBL/GenBank/DDBJ databases">
        <title>Complete Genome Sequence of Cupriavidus oxalaticus Strain Ox1, a Soil Oxalate-Degrading Species.</title>
        <authorList>
            <person name="Palmieri F."/>
            <person name="Udriet P."/>
            <person name="Deuasquier M."/>
            <person name="Beaudoing E."/>
            <person name="Johnson S.L."/>
            <person name="Davenport K.W."/>
            <person name="Chain P.S."/>
            <person name="Bindschedler S."/>
            <person name="Junier P."/>
        </authorList>
    </citation>
    <scope>NUCLEOTIDE SEQUENCE [LARGE SCALE GENOMIC DNA]</scope>
    <source>
        <strain evidence="1 3">Ox1</strain>
    </source>
</reference>
<dbReference type="EMBL" id="OGUS01000131">
    <property type="protein sequence ID" value="SPC17392.1"/>
    <property type="molecule type" value="Genomic_DNA"/>
</dbReference>
<dbReference type="InterPro" id="IPR010633">
    <property type="entry name" value="Phage_lambda_GpZ"/>
</dbReference>
<protein>
    <submittedName>
        <fullName evidence="1">Phage tail protein</fullName>
    </submittedName>
</protein>
<dbReference type="GeneID" id="303491521"/>
<reference evidence="2" key="1">
    <citation type="submission" date="2018-01" db="EMBL/GenBank/DDBJ databases">
        <authorList>
            <person name="Clerissi C."/>
        </authorList>
    </citation>
    <scope>NUCLEOTIDE SEQUENCE</scope>
    <source>
        <strain evidence="2">Cupriavidus oxalaticus LMG 2235</strain>
    </source>
</reference>
<evidence type="ECO:0000313" key="2">
    <source>
        <dbReference type="EMBL" id="SPC17392.1"/>
    </source>
</evidence>
<proteinExistence type="predicted"/>
<evidence type="ECO:0000313" key="1">
    <source>
        <dbReference type="EMBL" id="QRQ95421.1"/>
    </source>
</evidence>
<dbReference type="AlphaFoldDB" id="A0A375GBK2"/>
<keyword evidence="3" id="KW-1185">Reference proteome</keyword>
<accession>A0A375GBK2</accession>
<dbReference type="RefSeq" id="WP_063238567.1">
    <property type="nucleotide sequence ID" value="NZ_CP069810.1"/>
</dbReference>
<sequence>MAIRSSSFSVTVETATLKEVADSLSHLDGATLGRAAMTAVNQVALKAFSDAKGKMNAGINLPDSYIDDRMAFEQAMDPAKPVARILARARNTTLTQYGAQQMTRVVKYPNDSFKAGAMGKNPRKAGALFPWKLRVGNAARGIPVGMKQDGISVEVKRGSRKPVTSVKAFFVRGRNGNLLVMSRKAGTSGKRRGDLKSHYSLSVYQLFRAALDETFLNDVAVRLGSTVAALTADELRKALGND</sequence>
<dbReference type="Pfam" id="PF06763">
    <property type="entry name" value="Minor_tail_Z"/>
    <property type="match status" value="1"/>
</dbReference>
<dbReference type="Proteomes" id="UP000256862">
    <property type="component" value="Chromosome CO2235"/>
</dbReference>
<name>A0A375GBK2_9BURK</name>
<dbReference type="EMBL" id="CP069812">
    <property type="protein sequence ID" value="QRQ95421.1"/>
    <property type="molecule type" value="Genomic_DNA"/>
</dbReference>